<sequence>MLSTDSHESWLIPSKMSPAAVSNRSSTIWANPKLGLFKRMECVVAVAAGSRNHTHTLPFSHGFGPTGDLARKAYWKKKTRHHFLQLKEGKGRLLKRLSDIFEFKSSPHFFSEGGEENEREKELRKRPPQPLSLSLPFPGVAVSFILFIKLGQEGKRRGGHVNCQWEGQTREKSKDTSTSTLICLNDCYSW</sequence>
<dbReference type="EMBL" id="CM042888">
    <property type="protein sequence ID" value="KAI4324815.1"/>
    <property type="molecule type" value="Genomic_DNA"/>
</dbReference>
<protein>
    <submittedName>
        <fullName evidence="1">Uncharacterized protein</fullName>
    </submittedName>
</protein>
<evidence type="ECO:0000313" key="2">
    <source>
        <dbReference type="Proteomes" id="UP001057402"/>
    </source>
</evidence>
<keyword evidence="2" id="KW-1185">Reference proteome</keyword>
<name>A0ACB9MRE6_9MYRT</name>
<dbReference type="Proteomes" id="UP001057402">
    <property type="component" value="Chromosome 9"/>
</dbReference>
<organism evidence="1 2">
    <name type="scientific">Melastoma candidum</name>
    <dbReference type="NCBI Taxonomy" id="119954"/>
    <lineage>
        <taxon>Eukaryota</taxon>
        <taxon>Viridiplantae</taxon>
        <taxon>Streptophyta</taxon>
        <taxon>Embryophyta</taxon>
        <taxon>Tracheophyta</taxon>
        <taxon>Spermatophyta</taxon>
        <taxon>Magnoliopsida</taxon>
        <taxon>eudicotyledons</taxon>
        <taxon>Gunneridae</taxon>
        <taxon>Pentapetalae</taxon>
        <taxon>rosids</taxon>
        <taxon>malvids</taxon>
        <taxon>Myrtales</taxon>
        <taxon>Melastomataceae</taxon>
        <taxon>Melastomatoideae</taxon>
        <taxon>Melastomateae</taxon>
        <taxon>Melastoma</taxon>
    </lineage>
</organism>
<reference evidence="2" key="1">
    <citation type="journal article" date="2023" name="Front. Plant Sci.">
        <title>Chromosomal-level genome assembly of Melastoma candidum provides insights into trichome evolution.</title>
        <authorList>
            <person name="Zhong Y."/>
            <person name="Wu W."/>
            <person name="Sun C."/>
            <person name="Zou P."/>
            <person name="Liu Y."/>
            <person name="Dai S."/>
            <person name="Zhou R."/>
        </authorList>
    </citation>
    <scope>NUCLEOTIDE SEQUENCE [LARGE SCALE GENOMIC DNA]</scope>
</reference>
<evidence type="ECO:0000313" key="1">
    <source>
        <dbReference type="EMBL" id="KAI4324815.1"/>
    </source>
</evidence>
<proteinExistence type="predicted"/>
<comment type="caution">
    <text evidence="1">The sequence shown here is derived from an EMBL/GenBank/DDBJ whole genome shotgun (WGS) entry which is preliminary data.</text>
</comment>
<accession>A0ACB9MRE6</accession>
<gene>
    <name evidence="1" type="ORF">MLD38_030269</name>
</gene>